<dbReference type="Proteomes" id="UP000320095">
    <property type="component" value="Unassembled WGS sequence"/>
</dbReference>
<organism evidence="4 5">
    <name type="scientific">Mycolicibacterium hodleri</name>
    <dbReference type="NCBI Taxonomy" id="49897"/>
    <lineage>
        <taxon>Bacteria</taxon>
        <taxon>Bacillati</taxon>
        <taxon>Actinomycetota</taxon>
        <taxon>Actinomycetes</taxon>
        <taxon>Mycobacteriales</taxon>
        <taxon>Mycobacteriaceae</taxon>
        <taxon>Mycolicibacterium</taxon>
    </lineage>
</organism>
<feature type="compositionally biased region" description="Low complexity" evidence="1">
    <location>
        <begin position="361"/>
        <end position="377"/>
    </location>
</feature>
<dbReference type="Pfam" id="PF16751">
    <property type="entry name" value="RsdA_SigD_bd"/>
    <property type="match status" value="1"/>
</dbReference>
<keyword evidence="5" id="KW-1185">Reference proteome</keyword>
<dbReference type="InterPro" id="IPR031928">
    <property type="entry name" value="RsdA_SigD-bd"/>
</dbReference>
<evidence type="ECO:0000259" key="3">
    <source>
        <dbReference type="Pfam" id="PF16751"/>
    </source>
</evidence>
<name>A0A502ED79_9MYCO</name>
<protein>
    <recommendedName>
        <fullName evidence="3">Anti-sigma-D factor RsdA sigma factor binding region domain-containing protein</fullName>
    </recommendedName>
</protein>
<reference evidence="4 5" key="1">
    <citation type="journal article" date="2019" name="Environ. Microbiol.">
        <title>Species interactions and distinct microbial communities in high Arctic permafrost affected cryosols are associated with the CH4 and CO2 gas fluxes.</title>
        <authorList>
            <person name="Altshuler I."/>
            <person name="Hamel J."/>
            <person name="Turney S."/>
            <person name="Magnuson E."/>
            <person name="Levesque R."/>
            <person name="Greer C."/>
            <person name="Whyte L.G."/>
        </authorList>
    </citation>
    <scope>NUCLEOTIDE SEQUENCE [LARGE SCALE GENOMIC DNA]</scope>
    <source>
        <strain evidence="4 5">S5.20</strain>
    </source>
</reference>
<dbReference type="RefSeq" id="WP_140691070.1">
    <property type="nucleotide sequence ID" value="NZ_RCZG01000004.1"/>
</dbReference>
<dbReference type="EMBL" id="RCZG01000004">
    <property type="protein sequence ID" value="TPG34420.1"/>
    <property type="molecule type" value="Genomic_DNA"/>
</dbReference>
<keyword evidence="2" id="KW-0472">Membrane</keyword>
<dbReference type="AlphaFoldDB" id="A0A502ED79"/>
<proteinExistence type="predicted"/>
<evidence type="ECO:0000313" key="5">
    <source>
        <dbReference type="Proteomes" id="UP000320095"/>
    </source>
</evidence>
<gene>
    <name evidence="4" type="ORF">EAH80_12730</name>
</gene>
<dbReference type="OrthoDB" id="4762520at2"/>
<comment type="caution">
    <text evidence="4">The sequence shown here is derived from an EMBL/GenBank/DDBJ whole genome shotgun (WGS) entry which is preliminary data.</text>
</comment>
<dbReference type="Gene3D" id="6.10.250.1300">
    <property type="match status" value="1"/>
</dbReference>
<evidence type="ECO:0000256" key="1">
    <source>
        <dbReference type="SAM" id="MobiDB-lite"/>
    </source>
</evidence>
<keyword evidence="2" id="KW-0812">Transmembrane</keyword>
<keyword evidence="2" id="KW-1133">Transmembrane helix</keyword>
<feature type="transmembrane region" description="Helical" evidence="2">
    <location>
        <begin position="88"/>
        <end position="111"/>
    </location>
</feature>
<evidence type="ECO:0000256" key="2">
    <source>
        <dbReference type="SAM" id="Phobius"/>
    </source>
</evidence>
<evidence type="ECO:0000313" key="4">
    <source>
        <dbReference type="EMBL" id="TPG34420.1"/>
    </source>
</evidence>
<feature type="compositionally biased region" description="Low complexity" evidence="1">
    <location>
        <begin position="226"/>
        <end position="329"/>
    </location>
</feature>
<sequence>MPDFGRWNASGGDPSLNEINRADRFFESLAAKQPVYSTDPEEAELAFLMSGWRDDVRDAPVTAPVTPRDAVEALHSGLAKDRRPRRSLAVVGSVAAAMLCIGGFGTAVYGAGPGDALYGMRTSLFGQQEATRNDQVSLASAQLAQVQQLIDNGQWQEAQDKLVAVSTTVQDVGQTEQKQQLVEQWNALTYKVVQQDSAATLAPGEPLPVLPSSPLTWMPVPVIEASTSESTSESTSTSVSSTTESSDSSEAVPTSPSEGPTGSPTSSSAPAPASLTPPGSALPPTASSPPSTSAVASVPPSTTATTTTPTTTAATTTTTTTTTTPTTAPREAEATQQASTSVAPPVVRSTSTAIAPPPASAPASAPASVSAESSRPATSTAPAERPSTEPVTTTLFPPAKG</sequence>
<accession>A0A502ED79</accession>
<feature type="region of interest" description="Disordered" evidence="1">
    <location>
        <begin position="225"/>
        <end position="401"/>
    </location>
</feature>
<feature type="domain" description="Anti-sigma-D factor RsdA sigma factor binding region" evidence="3">
    <location>
        <begin position="15"/>
        <end position="60"/>
    </location>
</feature>